<name>H3SAJ8_9BACL</name>
<keyword evidence="5 7" id="KW-1133">Transmembrane helix</keyword>
<dbReference type="Proteomes" id="UP000003900">
    <property type="component" value="Unassembled WGS sequence"/>
</dbReference>
<feature type="transmembrane region" description="Helical" evidence="7">
    <location>
        <begin position="228"/>
        <end position="245"/>
    </location>
</feature>
<dbReference type="Pfam" id="PF07690">
    <property type="entry name" value="MFS_1"/>
    <property type="match status" value="1"/>
</dbReference>
<dbReference type="EMBL" id="AHKH01000004">
    <property type="protein sequence ID" value="EHQ64001.1"/>
    <property type="molecule type" value="Genomic_DNA"/>
</dbReference>
<keyword evidence="6 7" id="KW-0472">Membrane</keyword>
<dbReference type="NCBIfam" id="TIGR00711">
    <property type="entry name" value="efflux_EmrB"/>
    <property type="match status" value="1"/>
</dbReference>
<feature type="transmembrane region" description="Helical" evidence="7">
    <location>
        <begin position="101"/>
        <end position="122"/>
    </location>
</feature>
<feature type="transmembrane region" description="Helical" evidence="7">
    <location>
        <begin position="12"/>
        <end position="32"/>
    </location>
</feature>
<dbReference type="PATRIC" id="fig|1131935.3.peg.534"/>
<keyword evidence="4 7" id="KW-0812">Transmembrane</keyword>
<dbReference type="PROSITE" id="PS00216">
    <property type="entry name" value="SUGAR_TRANSPORT_1"/>
    <property type="match status" value="1"/>
</dbReference>
<evidence type="ECO:0000256" key="3">
    <source>
        <dbReference type="ARBA" id="ARBA00022475"/>
    </source>
</evidence>
<evidence type="ECO:0000256" key="5">
    <source>
        <dbReference type="ARBA" id="ARBA00022989"/>
    </source>
</evidence>
<protein>
    <submittedName>
        <fullName evidence="9">MDR-type permease</fullName>
    </submittedName>
</protein>
<keyword evidence="2" id="KW-0813">Transport</keyword>
<dbReference type="Gene3D" id="1.20.1250.20">
    <property type="entry name" value="MFS general substrate transporter like domains"/>
    <property type="match status" value="1"/>
</dbReference>
<dbReference type="GO" id="GO:0005886">
    <property type="term" value="C:plasma membrane"/>
    <property type="evidence" value="ECO:0007669"/>
    <property type="project" value="UniProtKB-SubCell"/>
</dbReference>
<feature type="transmembrane region" description="Helical" evidence="7">
    <location>
        <begin position="329"/>
        <end position="346"/>
    </location>
</feature>
<dbReference type="RefSeq" id="WP_006675039.1">
    <property type="nucleotide sequence ID" value="NZ_AHKH01000004.1"/>
</dbReference>
<dbReference type="SUPFAM" id="SSF103473">
    <property type="entry name" value="MFS general substrate transporter"/>
    <property type="match status" value="1"/>
</dbReference>
<feature type="transmembrane region" description="Helical" evidence="7">
    <location>
        <begin position="400"/>
        <end position="418"/>
    </location>
</feature>
<evidence type="ECO:0000256" key="2">
    <source>
        <dbReference type="ARBA" id="ARBA00022448"/>
    </source>
</evidence>
<organism evidence="9 10">
    <name type="scientific">Paenibacillus dendritiformis C454</name>
    <dbReference type="NCBI Taxonomy" id="1131935"/>
    <lineage>
        <taxon>Bacteria</taxon>
        <taxon>Bacillati</taxon>
        <taxon>Bacillota</taxon>
        <taxon>Bacilli</taxon>
        <taxon>Bacillales</taxon>
        <taxon>Paenibacillaceae</taxon>
        <taxon>Paenibacillus</taxon>
    </lineage>
</organism>
<dbReference type="GO" id="GO:0022857">
    <property type="term" value="F:transmembrane transporter activity"/>
    <property type="evidence" value="ECO:0007669"/>
    <property type="project" value="InterPro"/>
</dbReference>
<feature type="transmembrane region" description="Helical" evidence="7">
    <location>
        <begin position="134"/>
        <end position="152"/>
    </location>
</feature>
<keyword evidence="10" id="KW-1185">Reference proteome</keyword>
<comment type="caution">
    <text evidence="9">The sequence shown here is derived from an EMBL/GenBank/DDBJ whole genome shotgun (WGS) entry which is preliminary data.</text>
</comment>
<keyword evidence="3" id="KW-1003">Cell membrane</keyword>
<feature type="transmembrane region" description="Helical" evidence="7">
    <location>
        <begin position="522"/>
        <end position="543"/>
    </location>
</feature>
<feature type="transmembrane region" description="Helical" evidence="7">
    <location>
        <begin position="358"/>
        <end position="380"/>
    </location>
</feature>
<dbReference type="InterPro" id="IPR005829">
    <property type="entry name" value="Sugar_transporter_CS"/>
</dbReference>
<feature type="transmembrane region" description="Helical" evidence="7">
    <location>
        <begin position="76"/>
        <end position="95"/>
    </location>
</feature>
<dbReference type="OrthoDB" id="2321349at2"/>
<dbReference type="InterPro" id="IPR004638">
    <property type="entry name" value="EmrB-like"/>
</dbReference>
<gene>
    <name evidence="9" type="ORF">PDENDC454_02665</name>
</gene>
<dbReference type="PROSITE" id="PS50850">
    <property type="entry name" value="MFS"/>
    <property type="match status" value="1"/>
</dbReference>
<proteinExistence type="predicted"/>
<feature type="transmembrane region" description="Helical" evidence="7">
    <location>
        <begin position="196"/>
        <end position="216"/>
    </location>
</feature>
<feature type="transmembrane region" description="Helical" evidence="7">
    <location>
        <begin position="164"/>
        <end position="184"/>
    </location>
</feature>
<feature type="transmembrane region" description="Helical" evidence="7">
    <location>
        <begin position="301"/>
        <end position="322"/>
    </location>
</feature>
<dbReference type="InterPro" id="IPR036259">
    <property type="entry name" value="MFS_trans_sf"/>
</dbReference>
<dbReference type="AlphaFoldDB" id="H3SAJ8"/>
<dbReference type="Gene3D" id="1.20.1720.10">
    <property type="entry name" value="Multidrug resistance protein D"/>
    <property type="match status" value="1"/>
</dbReference>
<dbReference type="PRINTS" id="PR01036">
    <property type="entry name" value="TCRTETB"/>
</dbReference>
<feature type="transmembrane region" description="Helical" evidence="7">
    <location>
        <begin position="266"/>
        <end position="289"/>
    </location>
</feature>
<feature type="domain" description="Major facilitator superfamily (MFS) profile" evidence="8">
    <location>
        <begin position="10"/>
        <end position="448"/>
    </location>
</feature>
<dbReference type="PANTHER" id="PTHR42718:SF46">
    <property type="entry name" value="BLR6921 PROTEIN"/>
    <property type="match status" value="1"/>
</dbReference>
<dbReference type="STRING" id="1131935.PDENDC454_02665"/>
<evidence type="ECO:0000256" key="7">
    <source>
        <dbReference type="SAM" id="Phobius"/>
    </source>
</evidence>
<evidence type="ECO:0000256" key="6">
    <source>
        <dbReference type="ARBA" id="ARBA00023136"/>
    </source>
</evidence>
<accession>H3SAJ8</accession>
<evidence type="ECO:0000256" key="4">
    <source>
        <dbReference type="ARBA" id="ARBA00022692"/>
    </source>
</evidence>
<evidence type="ECO:0000313" key="10">
    <source>
        <dbReference type="Proteomes" id="UP000003900"/>
    </source>
</evidence>
<evidence type="ECO:0000259" key="8">
    <source>
        <dbReference type="PROSITE" id="PS50850"/>
    </source>
</evidence>
<dbReference type="InterPro" id="IPR020846">
    <property type="entry name" value="MFS_dom"/>
</dbReference>
<dbReference type="PANTHER" id="PTHR42718">
    <property type="entry name" value="MAJOR FACILITATOR SUPERFAMILY MULTIDRUG TRANSPORTER MFSC"/>
    <property type="match status" value="1"/>
</dbReference>
<sequence length="552" mass="59019">MNLALRRTVSFTAIILGFFMALLDTTIVNVALPEMARHFGGSVGQISWVVNGYNLAFAVFIMTAARLADQFGRKKIFLAGVLLFTLASLFAGLAPNAGTLIAMRVVQGLAGAIIVPVTVPMATNLFPKEMHGTIIGIWGAISGLAAASGPALGGVLTEKLNWQWIFYVNVPLGIICMLLTLVFIKESYDPTSGRRIDYAGTLAITAAMFSLTYGLIQANEYGWDSLQIMLLLGGGGLLLALFFIAEWKGKEPMLPLGMLKIRAFNGAAITMFIVGAGLMVIFFLTSFFLTRMMDMSELRAGLLLSVVALGSMLSSAVVGPLSNRFGSRLFAVAGLAMMGAAAYWLGSLEARSTVMDVVARLALAGFGMGMTIVPVMASSVRNVPEEKVGISSGVVNMTKALGSALGVALIVTMLQSNMTQELEEARLLAADTLRANTVLDDALKEQLSEKLAAPAPAANMASPKLSAETALAGIEEQGARAAAELPPEQREVFAKHLDGQMQEVKRLLGQVEDDYRAAATRAFSRTFVISCWLLLLGIPFAWISDKRRTRSR</sequence>
<dbReference type="CDD" id="cd17321">
    <property type="entry name" value="MFS_MMR_MDR_like"/>
    <property type="match status" value="1"/>
</dbReference>
<reference evidence="9 10" key="1">
    <citation type="journal article" date="2012" name="J. Bacteriol.">
        <title>Genome Sequence of the Pattern-Forming Social Bacterium Paenibacillus dendritiformis C454 Chiral Morphotype.</title>
        <authorList>
            <person name="Sirota-Madi A."/>
            <person name="Olender T."/>
            <person name="Helman Y."/>
            <person name="Brainis I."/>
            <person name="Finkelshtein A."/>
            <person name="Roth D."/>
            <person name="Hagai E."/>
            <person name="Leshkowitz D."/>
            <person name="Brodsky L."/>
            <person name="Galatenko V."/>
            <person name="Nikolaev V."/>
            <person name="Gutnick D.L."/>
            <person name="Lancet D."/>
            <person name="Ben-Jacob E."/>
        </authorList>
    </citation>
    <scope>NUCLEOTIDE SEQUENCE [LARGE SCALE GENOMIC DNA]</scope>
    <source>
        <strain evidence="9 10">C454</strain>
    </source>
</reference>
<comment type="subcellular location">
    <subcellularLocation>
        <location evidence="1">Cell membrane</location>
        <topology evidence="1">Multi-pass membrane protein</topology>
    </subcellularLocation>
</comment>
<feature type="transmembrane region" description="Helical" evidence="7">
    <location>
        <begin position="44"/>
        <end position="64"/>
    </location>
</feature>
<dbReference type="InterPro" id="IPR011701">
    <property type="entry name" value="MFS"/>
</dbReference>
<evidence type="ECO:0000256" key="1">
    <source>
        <dbReference type="ARBA" id="ARBA00004651"/>
    </source>
</evidence>
<evidence type="ECO:0000313" key="9">
    <source>
        <dbReference type="EMBL" id="EHQ64001.1"/>
    </source>
</evidence>